<dbReference type="InterPro" id="IPR024752">
    <property type="entry name" value="Myb/SANT-like_dom"/>
</dbReference>
<evidence type="ECO:0000256" key="1">
    <source>
        <dbReference type="SAM" id="MobiDB-lite"/>
    </source>
</evidence>
<dbReference type="InterPro" id="IPR045026">
    <property type="entry name" value="LIMYB"/>
</dbReference>
<feature type="region of interest" description="Disordered" evidence="1">
    <location>
        <begin position="300"/>
        <end position="361"/>
    </location>
</feature>
<evidence type="ECO:0000313" key="3">
    <source>
        <dbReference type="EMBL" id="CAA3015924.1"/>
    </source>
</evidence>
<dbReference type="EMBL" id="CACTIH010007580">
    <property type="protein sequence ID" value="CAA3015924.1"/>
    <property type="molecule type" value="Genomic_DNA"/>
</dbReference>
<feature type="compositionally biased region" description="Polar residues" evidence="1">
    <location>
        <begin position="318"/>
        <end position="340"/>
    </location>
</feature>
<dbReference type="OrthoDB" id="911081at2759"/>
<evidence type="ECO:0000313" key="4">
    <source>
        <dbReference type="Proteomes" id="UP000594638"/>
    </source>
</evidence>
<feature type="domain" description="Myb/SANT-like" evidence="2">
    <location>
        <begin position="157"/>
        <end position="249"/>
    </location>
</feature>
<dbReference type="Proteomes" id="UP000594638">
    <property type="component" value="Unassembled WGS sequence"/>
</dbReference>
<proteinExistence type="predicted"/>
<protein>
    <recommendedName>
        <fullName evidence="2">Myb/SANT-like domain-containing protein</fullName>
    </recommendedName>
</protein>
<accession>A0A8S0UJU4</accession>
<dbReference type="AlphaFoldDB" id="A0A8S0UJU4"/>
<keyword evidence="4" id="KW-1185">Reference proteome</keyword>
<comment type="caution">
    <text evidence="3">The sequence shown here is derived from an EMBL/GenBank/DDBJ whole genome shotgun (WGS) entry which is preliminary data.</text>
</comment>
<dbReference type="Pfam" id="PF12776">
    <property type="entry name" value="Myb_DNA-bind_3"/>
    <property type="match status" value="1"/>
</dbReference>
<feature type="compositionally biased region" description="Basic residues" evidence="1">
    <location>
        <begin position="345"/>
        <end position="359"/>
    </location>
</feature>
<reference evidence="3 4" key="1">
    <citation type="submission" date="2019-12" db="EMBL/GenBank/DDBJ databases">
        <authorList>
            <person name="Alioto T."/>
            <person name="Alioto T."/>
            <person name="Gomez Garrido J."/>
        </authorList>
    </citation>
    <scope>NUCLEOTIDE SEQUENCE [LARGE SCALE GENOMIC DNA]</scope>
</reference>
<gene>
    <name evidence="3" type="ORF">OLEA9_A044806</name>
</gene>
<dbReference type="PANTHER" id="PTHR47584:SF14">
    <property type="entry name" value="L10-INTERACTING MYB DOMAIN-CONTAINING PROTEIN-LIKE"/>
    <property type="match status" value="1"/>
</dbReference>
<sequence>MPSLSSDSVHRYQATTTEFAIARGHDRTPPQLHPTTPNLWARHHSTPAHQLLGTPTCINRKWPTTPADLATTLKPCFRVFARIAVFAGTQSTSSFTARVYNHFILTFTLTLCLPISSYNSDVRPFWQNYTTQNPDSMPVPSAKPNMENRPEPRKCARWEPREQKIFLSAAEHVTAEGHRRGKCFSSTGWERLRDMFNQNAGKNWTTAQLKNHWGAMRTDHKLLFELLQSTGIACGLSTGGRIDAPEWWWTQKIKENPRYGKFKDNDNTEIYHKYSRLFGGSCDSMKYALTPTKLSQRGFALGGNSDSDDQHDKLPINAETTDSSDGLTPGRASSSMNISRGRSGEKRKGKHAKGKRKKFGAREVSESVDNLACASREMASAIRAKEEGRMTLHECIDDLLSTGLVEAGDELHMFALWFLRSSGNRVAYSAAKTAAMRYKWIAYCFERDKRPGSGSR</sequence>
<feature type="region of interest" description="Disordered" evidence="1">
    <location>
        <begin position="133"/>
        <end position="154"/>
    </location>
</feature>
<organism evidence="3 4">
    <name type="scientific">Olea europaea subsp. europaea</name>
    <dbReference type="NCBI Taxonomy" id="158383"/>
    <lineage>
        <taxon>Eukaryota</taxon>
        <taxon>Viridiplantae</taxon>
        <taxon>Streptophyta</taxon>
        <taxon>Embryophyta</taxon>
        <taxon>Tracheophyta</taxon>
        <taxon>Spermatophyta</taxon>
        <taxon>Magnoliopsida</taxon>
        <taxon>eudicotyledons</taxon>
        <taxon>Gunneridae</taxon>
        <taxon>Pentapetalae</taxon>
        <taxon>asterids</taxon>
        <taxon>lamiids</taxon>
        <taxon>Lamiales</taxon>
        <taxon>Oleaceae</taxon>
        <taxon>Oleeae</taxon>
        <taxon>Olea</taxon>
    </lineage>
</organism>
<name>A0A8S0UJU4_OLEEU</name>
<dbReference type="PANTHER" id="PTHR47584">
    <property type="match status" value="1"/>
</dbReference>
<evidence type="ECO:0000259" key="2">
    <source>
        <dbReference type="Pfam" id="PF12776"/>
    </source>
</evidence>
<dbReference type="Gramene" id="OE9A044806T1">
    <property type="protein sequence ID" value="OE9A044806C1"/>
    <property type="gene ID" value="OE9A044806"/>
</dbReference>